<comment type="caution">
    <text evidence="1">The sequence shown here is derived from an EMBL/GenBank/DDBJ whole genome shotgun (WGS) entry which is preliminary data.</text>
</comment>
<feature type="non-terminal residue" evidence="1">
    <location>
        <position position="1"/>
    </location>
</feature>
<name>X1JDH8_9ZZZZ</name>
<gene>
    <name evidence="1" type="ORF">S06H3_03539</name>
</gene>
<proteinExistence type="predicted"/>
<protein>
    <submittedName>
        <fullName evidence="1">Uncharacterized protein</fullName>
    </submittedName>
</protein>
<evidence type="ECO:0000313" key="1">
    <source>
        <dbReference type="EMBL" id="GAH92766.1"/>
    </source>
</evidence>
<dbReference type="EMBL" id="BARV01001163">
    <property type="protein sequence ID" value="GAH92766.1"/>
    <property type="molecule type" value="Genomic_DNA"/>
</dbReference>
<sequence>RNDGLGFVIDSYYFSVYDLGLDYLGLIFPTQLTCCVYNDTVLEFARVNGTFSAGAAGK</sequence>
<dbReference type="AlphaFoldDB" id="X1JDH8"/>
<accession>X1JDH8</accession>
<organism evidence="1">
    <name type="scientific">marine sediment metagenome</name>
    <dbReference type="NCBI Taxonomy" id="412755"/>
    <lineage>
        <taxon>unclassified sequences</taxon>
        <taxon>metagenomes</taxon>
        <taxon>ecological metagenomes</taxon>
    </lineage>
</organism>
<reference evidence="1" key="1">
    <citation type="journal article" date="2014" name="Front. Microbiol.">
        <title>High frequency of phylogenetically diverse reductive dehalogenase-homologous genes in deep subseafloor sedimentary metagenomes.</title>
        <authorList>
            <person name="Kawai M."/>
            <person name="Futagami T."/>
            <person name="Toyoda A."/>
            <person name="Takaki Y."/>
            <person name="Nishi S."/>
            <person name="Hori S."/>
            <person name="Arai W."/>
            <person name="Tsubouchi T."/>
            <person name="Morono Y."/>
            <person name="Uchiyama I."/>
            <person name="Ito T."/>
            <person name="Fujiyama A."/>
            <person name="Inagaki F."/>
            <person name="Takami H."/>
        </authorList>
    </citation>
    <scope>NUCLEOTIDE SEQUENCE</scope>
    <source>
        <strain evidence="1">Expedition CK06-06</strain>
    </source>
</reference>